<organism evidence="2 3">
    <name type="scientific">Pandoravirus inopinatum</name>
    <dbReference type="NCBI Taxonomy" id="1605721"/>
    <lineage>
        <taxon>Viruses</taxon>
        <taxon>Pandoravirus</taxon>
    </lineage>
</organism>
<sequence>MLTDTSNFFRRATASAPTSTTTNEHQTTIFPTFFVNLFLSLFVWPPRPPLCVAPARRFFFKEQRASLVAATWGRAGRGHTKPWHCLYNFFLKKKVKRENKNKGEKRGRRKEGASRASPQSACASGMPAAHEQRARPRAGATRQRPRQKVTDGGPTAAAASAMASISVASNVRAR</sequence>
<evidence type="ECO:0000313" key="3">
    <source>
        <dbReference type="Proteomes" id="UP000202511"/>
    </source>
</evidence>
<dbReference type="EMBL" id="KP136319">
    <property type="protein sequence ID" value="AJF98428.1"/>
    <property type="molecule type" value="Genomic_DNA"/>
</dbReference>
<dbReference type="Proteomes" id="UP000202511">
    <property type="component" value="Segment"/>
</dbReference>
<evidence type="ECO:0000313" key="2">
    <source>
        <dbReference type="EMBL" id="AJF98428.1"/>
    </source>
</evidence>
<feature type="compositionally biased region" description="Low complexity" evidence="1">
    <location>
        <begin position="156"/>
        <end position="174"/>
    </location>
</feature>
<accession>A0A0B5IZQ8</accession>
<reference evidence="2 3" key="1">
    <citation type="journal article" date="2015" name="Parasitol. Res.">
        <title>Viruses in close associations with free-living amoebae.</title>
        <authorList>
            <person name="Scheid P."/>
        </authorList>
    </citation>
    <scope>NUCLEOTIDE SEQUENCE [LARGE SCALE GENOMIC DNA]</scope>
    <source>
        <strain evidence="2">KlaHel</strain>
    </source>
</reference>
<dbReference type="RefSeq" id="YP_009120663.1">
    <property type="nucleotide sequence ID" value="NC_026440.1"/>
</dbReference>
<dbReference type="KEGG" id="vg:23463345"/>
<feature type="region of interest" description="Disordered" evidence="1">
    <location>
        <begin position="97"/>
        <end position="174"/>
    </location>
</feature>
<proteinExistence type="predicted"/>
<evidence type="ECO:0000256" key="1">
    <source>
        <dbReference type="SAM" id="MobiDB-lite"/>
    </source>
</evidence>
<protein>
    <submittedName>
        <fullName evidence="2">Uncharacterized protein</fullName>
    </submittedName>
</protein>
<name>A0A0B5IZQ8_9VIRU</name>
<dbReference type="GeneID" id="23463345"/>